<gene>
    <name evidence="2" type="ORF">OCOJLMKI_1224</name>
</gene>
<proteinExistence type="predicted"/>
<keyword evidence="3" id="KW-1185">Reference proteome</keyword>
<dbReference type="Proteomes" id="UP001055125">
    <property type="component" value="Unassembled WGS sequence"/>
</dbReference>
<protein>
    <submittedName>
        <fullName evidence="2">Uncharacterized protein</fullName>
    </submittedName>
</protein>
<evidence type="ECO:0000313" key="2">
    <source>
        <dbReference type="EMBL" id="GJD94025.1"/>
    </source>
</evidence>
<name>A0ABQ4RTC6_9HYPH</name>
<organism evidence="2 3">
    <name type="scientific">Methylobacterium iners</name>
    <dbReference type="NCBI Taxonomy" id="418707"/>
    <lineage>
        <taxon>Bacteria</taxon>
        <taxon>Pseudomonadati</taxon>
        <taxon>Pseudomonadota</taxon>
        <taxon>Alphaproteobacteria</taxon>
        <taxon>Hyphomicrobiales</taxon>
        <taxon>Methylobacteriaceae</taxon>
        <taxon>Methylobacterium</taxon>
    </lineage>
</organism>
<dbReference type="EMBL" id="BPQP01000018">
    <property type="protein sequence ID" value="GJD94025.1"/>
    <property type="molecule type" value="Genomic_DNA"/>
</dbReference>
<dbReference type="RefSeq" id="WP_238243213.1">
    <property type="nucleotide sequence ID" value="NZ_BPQP01000018.1"/>
</dbReference>
<evidence type="ECO:0000313" key="3">
    <source>
        <dbReference type="Proteomes" id="UP001055125"/>
    </source>
</evidence>
<comment type="caution">
    <text evidence="2">The sequence shown here is derived from an EMBL/GenBank/DDBJ whole genome shotgun (WGS) entry which is preliminary data.</text>
</comment>
<reference evidence="2" key="1">
    <citation type="journal article" date="2021" name="Front. Microbiol.">
        <title>Comprehensive Comparative Genomics and Phenotyping of Methylobacterium Species.</title>
        <authorList>
            <person name="Alessa O."/>
            <person name="Ogura Y."/>
            <person name="Fujitani Y."/>
            <person name="Takami H."/>
            <person name="Hayashi T."/>
            <person name="Sahin N."/>
            <person name="Tani A."/>
        </authorList>
    </citation>
    <scope>NUCLEOTIDE SEQUENCE</scope>
    <source>
        <strain evidence="2">DSM 19015</strain>
    </source>
</reference>
<sequence length="61" mass="6127">MRKPSKPGTEASKTREGGALGNIDELTGHPGKGTSGPSIKPSESPDPSKGVQPGSDRGKNG</sequence>
<feature type="region of interest" description="Disordered" evidence="1">
    <location>
        <begin position="1"/>
        <end position="61"/>
    </location>
</feature>
<accession>A0ABQ4RTC6</accession>
<reference evidence="2" key="2">
    <citation type="submission" date="2021-08" db="EMBL/GenBank/DDBJ databases">
        <authorList>
            <person name="Tani A."/>
            <person name="Ola A."/>
            <person name="Ogura Y."/>
            <person name="Katsura K."/>
            <person name="Hayashi T."/>
        </authorList>
    </citation>
    <scope>NUCLEOTIDE SEQUENCE</scope>
    <source>
        <strain evidence="2">DSM 19015</strain>
    </source>
</reference>
<evidence type="ECO:0000256" key="1">
    <source>
        <dbReference type="SAM" id="MobiDB-lite"/>
    </source>
</evidence>